<dbReference type="GO" id="GO:0003676">
    <property type="term" value="F:nucleic acid binding"/>
    <property type="evidence" value="ECO:0007669"/>
    <property type="project" value="InterPro"/>
</dbReference>
<dbReference type="EMBL" id="BMAW01006509">
    <property type="protein sequence ID" value="GFS99156.1"/>
    <property type="molecule type" value="Genomic_DNA"/>
</dbReference>
<gene>
    <name evidence="1" type="ORF">NPIL_13181</name>
</gene>
<proteinExistence type="predicted"/>
<accession>A0A8X6N7T0</accession>
<keyword evidence="2" id="KW-1185">Reference proteome</keyword>
<name>A0A8X6N7T0_NEPPI</name>
<reference evidence="1" key="1">
    <citation type="submission" date="2020-08" db="EMBL/GenBank/DDBJ databases">
        <title>Multicomponent nature underlies the extraordinary mechanical properties of spider dragline silk.</title>
        <authorList>
            <person name="Kono N."/>
            <person name="Nakamura H."/>
            <person name="Mori M."/>
            <person name="Yoshida Y."/>
            <person name="Ohtoshi R."/>
            <person name="Malay A.D."/>
            <person name="Moran D.A.P."/>
            <person name="Tomita M."/>
            <person name="Numata K."/>
            <person name="Arakawa K."/>
        </authorList>
    </citation>
    <scope>NUCLEOTIDE SEQUENCE</scope>
</reference>
<sequence>MYSTKLHVSGIPLDTSIADVAVHFPTAVSFLFPSLISNKPKLYRTAIINVGDEKSANKACNSKIEVKGQTLNIRCFNEKRKWFRKSGHQGRNPAKKMKF</sequence>
<dbReference type="AlphaFoldDB" id="A0A8X6N7T0"/>
<dbReference type="Proteomes" id="UP000887013">
    <property type="component" value="Unassembled WGS sequence"/>
</dbReference>
<evidence type="ECO:0000313" key="1">
    <source>
        <dbReference type="EMBL" id="GFS99156.1"/>
    </source>
</evidence>
<protein>
    <submittedName>
        <fullName evidence="1">Uncharacterized protein</fullName>
    </submittedName>
</protein>
<dbReference type="InterPro" id="IPR035979">
    <property type="entry name" value="RBD_domain_sf"/>
</dbReference>
<evidence type="ECO:0000313" key="2">
    <source>
        <dbReference type="Proteomes" id="UP000887013"/>
    </source>
</evidence>
<organism evidence="1 2">
    <name type="scientific">Nephila pilipes</name>
    <name type="common">Giant wood spider</name>
    <name type="synonym">Nephila maculata</name>
    <dbReference type="NCBI Taxonomy" id="299642"/>
    <lineage>
        <taxon>Eukaryota</taxon>
        <taxon>Metazoa</taxon>
        <taxon>Ecdysozoa</taxon>
        <taxon>Arthropoda</taxon>
        <taxon>Chelicerata</taxon>
        <taxon>Arachnida</taxon>
        <taxon>Araneae</taxon>
        <taxon>Araneomorphae</taxon>
        <taxon>Entelegynae</taxon>
        <taxon>Araneoidea</taxon>
        <taxon>Nephilidae</taxon>
        <taxon>Nephila</taxon>
    </lineage>
</organism>
<comment type="caution">
    <text evidence="1">The sequence shown here is derived from an EMBL/GenBank/DDBJ whole genome shotgun (WGS) entry which is preliminary data.</text>
</comment>
<dbReference type="SUPFAM" id="SSF54928">
    <property type="entry name" value="RNA-binding domain, RBD"/>
    <property type="match status" value="1"/>
</dbReference>